<feature type="compositionally biased region" description="Basic residues" evidence="1">
    <location>
        <begin position="190"/>
        <end position="201"/>
    </location>
</feature>
<dbReference type="Proteomes" id="UP001345827">
    <property type="component" value="Unassembled WGS sequence"/>
</dbReference>
<evidence type="ECO:0000313" key="3">
    <source>
        <dbReference type="Proteomes" id="UP001345827"/>
    </source>
</evidence>
<accession>A0AAV9QE32</accession>
<sequence>MFFSSPTSTITPAMTSVAMSRSDSRDSTGSNTCYNYSSCAPNSAYSALVSASPSSSWPMASHTLMRSDSDASTATSQPSSVAMRRDSSNSSWMPSPYRSCMSSFGAEASSYLSDDDLLFTSESSSSSSLPVETIPTVAPKKELTTEEQIAFLRELQEKEAAHHHQQHSEPSTSKRKVVRFAGPGDESKPRRPSTLKRRQTNVRRGLNSLNGPQ</sequence>
<proteinExistence type="predicted"/>
<evidence type="ECO:0000313" key="2">
    <source>
        <dbReference type="EMBL" id="KAK5539797.1"/>
    </source>
</evidence>
<name>A0AAV9QE32_9PEZI</name>
<feature type="region of interest" description="Disordered" evidence="1">
    <location>
        <begin position="1"/>
        <end position="31"/>
    </location>
</feature>
<keyword evidence="3" id="KW-1185">Reference proteome</keyword>
<feature type="region of interest" description="Disordered" evidence="1">
    <location>
        <begin position="121"/>
        <end position="213"/>
    </location>
</feature>
<feature type="compositionally biased region" description="Low complexity" evidence="1">
    <location>
        <begin position="50"/>
        <end position="61"/>
    </location>
</feature>
<evidence type="ECO:0000256" key="1">
    <source>
        <dbReference type="SAM" id="MobiDB-lite"/>
    </source>
</evidence>
<feature type="compositionally biased region" description="Polar residues" evidence="1">
    <location>
        <begin position="64"/>
        <end position="80"/>
    </location>
</feature>
<reference evidence="2 3" key="1">
    <citation type="submission" date="2023-06" db="EMBL/GenBank/DDBJ databases">
        <title>Black Yeasts Isolated from many extreme environments.</title>
        <authorList>
            <person name="Coleine C."/>
            <person name="Stajich J.E."/>
            <person name="Selbmann L."/>
        </authorList>
    </citation>
    <scope>NUCLEOTIDE SEQUENCE [LARGE SCALE GENOMIC DNA]</scope>
    <source>
        <strain evidence="2 3">CCFEE 5887</strain>
    </source>
</reference>
<organism evidence="2 3">
    <name type="scientific">Vermiconidia calcicola</name>
    <dbReference type="NCBI Taxonomy" id="1690605"/>
    <lineage>
        <taxon>Eukaryota</taxon>
        <taxon>Fungi</taxon>
        <taxon>Dikarya</taxon>
        <taxon>Ascomycota</taxon>
        <taxon>Pezizomycotina</taxon>
        <taxon>Dothideomycetes</taxon>
        <taxon>Dothideomycetidae</taxon>
        <taxon>Mycosphaerellales</taxon>
        <taxon>Extremaceae</taxon>
        <taxon>Vermiconidia</taxon>
    </lineage>
</organism>
<dbReference type="AlphaFoldDB" id="A0AAV9QE32"/>
<dbReference type="EMBL" id="JAXLQG010000005">
    <property type="protein sequence ID" value="KAK5539797.1"/>
    <property type="molecule type" value="Genomic_DNA"/>
</dbReference>
<comment type="caution">
    <text evidence="2">The sequence shown here is derived from an EMBL/GenBank/DDBJ whole genome shotgun (WGS) entry which is preliminary data.</text>
</comment>
<feature type="region of interest" description="Disordered" evidence="1">
    <location>
        <begin position="50"/>
        <end position="95"/>
    </location>
</feature>
<protein>
    <submittedName>
        <fullName evidence="2">Uncharacterized protein</fullName>
    </submittedName>
</protein>
<gene>
    <name evidence="2" type="ORF">LTR25_003502</name>
</gene>